<evidence type="ECO:0000313" key="10">
    <source>
        <dbReference type="Proteomes" id="UP001600165"/>
    </source>
</evidence>
<dbReference type="Gene3D" id="2.40.420.20">
    <property type="match status" value="1"/>
</dbReference>
<keyword evidence="10" id="KW-1185">Reference proteome</keyword>
<keyword evidence="3 4" id="KW-0175">Coiled coil</keyword>
<comment type="similarity">
    <text evidence="2">Belongs to the membrane fusion protein (MFP) (TC 8.A.1) family.</text>
</comment>
<dbReference type="InterPro" id="IPR058792">
    <property type="entry name" value="Beta-barrel_RND_2"/>
</dbReference>
<dbReference type="Gene3D" id="2.40.50.100">
    <property type="match status" value="1"/>
</dbReference>
<proteinExistence type="inferred from homology"/>
<evidence type="ECO:0000256" key="2">
    <source>
        <dbReference type="ARBA" id="ARBA00009477"/>
    </source>
</evidence>
<dbReference type="PANTHER" id="PTHR32347">
    <property type="entry name" value="EFFLUX SYSTEM COMPONENT YKNX-RELATED"/>
    <property type="match status" value="1"/>
</dbReference>
<dbReference type="RefSeq" id="WP_377962534.1">
    <property type="nucleotide sequence ID" value="NZ_JBHZOL010000031.1"/>
</dbReference>
<evidence type="ECO:0000259" key="6">
    <source>
        <dbReference type="Pfam" id="PF25881"/>
    </source>
</evidence>
<feature type="domain" description="Multidrug resistance protein MdtA-like C-terminal permuted SH3" evidence="8">
    <location>
        <begin position="373"/>
        <end position="430"/>
    </location>
</feature>
<dbReference type="PRINTS" id="PR01490">
    <property type="entry name" value="RTXTOXIND"/>
</dbReference>
<feature type="domain" description="YbhG-like alpha-helical hairpin" evidence="6">
    <location>
        <begin position="102"/>
        <end position="245"/>
    </location>
</feature>
<evidence type="ECO:0000259" key="7">
    <source>
        <dbReference type="Pfam" id="PF25954"/>
    </source>
</evidence>
<dbReference type="InterPro" id="IPR058627">
    <property type="entry name" value="MdtA-like_C"/>
</dbReference>
<dbReference type="Pfam" id="PF25954">
    <property type="entry name" value="Beta-barrel_RND_2"/>
    <property type="match status" value="1"/>
</dbReference>
<evidence type="ECO:0000256" key="3">
    <source>
        <dbReference type="ARBA" id="ARBA00023054"/>
    </source>
</evidence>
<dbReference type="Pfam" id="PF25881">
    <property type="entry name" value="HH_YBHG"/>
    <property type="match status" value="1"/>
</dbReference>
<organism evidence="9 10">
    <name type="scientific">Almyronema epifaneia S1</name>
    <dbReference type="NCBI Taxonomy" id="2991925"/>
    <lineage>
        <taxon>Bacteria</taxon>
        <taxon>Bacillati</taxon>
        <taxon>Cyanobacteriota</taxon>
        <taxon>Cyanophyceae</taxon>
        <taxon>Nodosilineales</taxon>
        <taxon>Nodosilineaceae</taxon>
        <taxon>Almyronema</taxon>
        <taxon>Almyronema epifaneia</taxon>
    </lineage>
</organism>
<keyword evidence="5" id="KW-0472">Membrane</keyword>
<dbReference type="EMBL" id="JBHZOL010000031">
    <property type="protein sequence ID" value="MFE4105629.1"/>
    <property type="molecule type" value="Genomic_DNA"/>
</dbReference>
<dbReference type="InterPro" id="IPR059052">
    <property type="entry name" value="HH_YbhG-like"/>
</dbReference>
<protein>
    <submittedName>
        <fullName evidence="9">Efflux RND transporter periplasmic adaptor subunit</fullName>
    </submittedName>
</protein>
<dbReference type="Gene3D" id="2.40.30.170">
    <property type="match status" value="1"/>
</dbReference>
<dbReference type="InterPro" id="IPR006143">
    <property type="entry name" value="RND_pump_MFP"/>
</dbReference>
<keyword evidence="5" id="KW-0812">Transmembrane</keyword>
<dbReference type="NCBIfam" id="TIGR01730">
    <property type="entry name" value="RND_mfp"/>
    <property type="match status" value="1"/>
</dbReference>
<dbReference type="SUPFAM" id="SSF111369">
    <property type="entry name" value="HlyD-like secretion proteins"/>
    <property type="match status" value="3"/>
</dbReference>
<dbReference type="PANTHER" id="PTHR32347:SF14">
    <property type="entry name" value="EFFLUX SYSTEM COMPONENT YKNX-RELATED"/>
    <property type="match status" value="1"/>
</dbReference>
<dbReference type="Proteomes" id="UP001600165">
    <property type="component" value="Unassembled WGS sequence"/>
</dbReference>
<keyword evidence="5" id="KW-1133">Transmembrane helix</keyword>
<feature type="transmembrane region" description="Helical" evidence="5">
    <location>
        <begin position="12"/>
        <end position="35"/>
    </location>
</feature>
<feature type="coiled-coil region" evidence="4">
    <location>
        <begin position="104"/>
        <end position="242"/>
    </location>
</feature>
<sequence length="454" mass="48942">MQLPFFSRFKRPTVWVIGLLAVGILSVSAVAFVVFRSRVAPYEVADYTTPATEMALTVRITASGTVEPVKTVNLSPKTAGVLAELYVEQGDRVVAGELIARMDSDDLEAQLRQNQANLAEAEAQLVDLRQGSEAEQIAQAQASVASAEAQLRDAQARLDLARDRRDRNRQLYNRGAISANELDTFESEARVAEAAVDQARSRIVEAQQQLQDLRNNPDVDEVAQAEARVAGAQAQVDAARIRLEDTLIRAPFSGIVTQKFATEGAFVTPTTSASSATSATSTAIVAIASDLEVVAEVPEADINKIRPGQPVEIQADAVPDEVFRGEVRLIAPEAIEQQNVTLFEVRVELLEGQDQLLSNMNVDVAFIGDAVEDALVVPTVAVVTQEGQPGVLIPGDRNRIRFRPVTLGSQVDDQIQILEGIEAGDRVFIDLPPGQTLENLTFGQQDQAGTAADP</sequence>
<dbReference type="Pfam" id="PF25967">
    <property type="entry name" value="RND-MFP_C"/>
    <property type="match status" value="1"/>
</dbReference>
<evidence type="ECO:0000256" key="1">
    <source>
        <dbReference type="ARBA" id="ARBA00004196"/>
    </source>
</evidence>
<name>A0ABW6IC56_9CYAN</name>
<accession>A0ABW6IC56</accession>
<comment type="subcellular location">
    <subcellularLocation>
        <location evidence="1">Cell envelope</location>
    </subcellularLocation>
</comment>
<dbReference type="InterPro" id="IPR050465">
    <property type="entry name" value="UPF0194_transport"/>
</dbReference>
<feature type="domain" description="CusB-like beta-barrel" evidence="7">
    <location>
        <begin position="293"/>
        <end position="367"/>
    </location>
</feature>
<gene>
    <name evidence="9" type="ORF">ACFVKH_05025</name>
</gene>
<evidence type="ECO:0000256" key="5">
    <source>
        <dbReference type="SAM" id="Phobius"/>
    </source>
</evidence>
<dbReference type="Gene3D" id="1.10.287.470">
    <property type="entry name" value="Helix hairpin bin"/>
    <property type="match status" value="1"/>
</dbReference>
<comment type="caution">
    <text evidence="9">The sequence shown here is derived from an EMBL/GenBank/DDBJ whole genome shotgun (WGS) entry which is preliminary data.</text>
</comment>
<reference evidence="9 10" key="1">
    <citation type="submission" date="2024-10" db="EMBL/GenBank/DDBJ databases">
        <authorList>
            <person name="Ratan Roy A."/>
            <person name="Morales Sandoval P.H."/>
            <person name="De Los Santos Villalobos S."/>
            <person name="Chakraborty S."/>
            <person name="Mukherjee J."/>
        </authorList>
    </citation>
    <scope>NUCLEOTIDE SEQUENCE [LARGE SCALE GENOMIC DNA]</scope>
    <source>
        <strain evidence="9 10">S1</strain>
    </source>
</reference>
<evidence type="ECO:0000313" key="9">
    <source>
        <dbReference type="EMBL" id="MFE4105629.1"/>
    </source>
</evidence>
<evidence type="ECO:0000259" key="8">
    <source>
        <dbReference type="Pfam" id="PF25967"/>
    </source>
</evidence>
<evidence type="ECO:0000256" key="4">
    <source>
        <dbReference type="SAM" id="Coils"/>
    </source>
</evidence>